<dbReference type="GO" id="GO:0003677">
    <property type="term" value="F:DNA binding"/>
    <property type="evidence" value="ECO:0007669"/>
    <property type="project" value="UniProtKB-KW"/>
</dbReference>
<dbReference type="InterPro" id="IPR010982">
    <property type="entry name" value="Lambda_DNA-bd_dom_sf"/>
</dbReference>
<comment type="caution">
    <text evidence="4">The sequence shown here is derived from an EMBL/GenBank/DDBJ whole genome shotgun (WGS) entry which is preliminary data.</text>
</comment>
<evidence type="ECO:0000256" key="1">
    <source>
        <dbReference type="ARBA" id="ARBA00023125"/>
    </source>
</evidence>
<dbReference type="InterPro" id="IPR001387">
    <property type="entry name" value="Cro/C1-type_HTH"/>
</dbReference>
<keyword evidence="1" id="KW-0238">DNA-binding</keyword>
<gene>
    <name evidence="4" type="ORF">A3A21_02915</name>
</gene>
<dbReference type="Gene3D" id="1.10.260.40">
    <property type="entry name" value="lambda repressor-like DNA-binding domains"/>
    <property type="match status" value="1"/>
</dbReference>
<feature type="domain" description="HTH cro/C1-type" evidence="3">
    <location>
        <begin position="13"/>
        <end position="67"/>
    </location>
</feature>
<dbReference type="Pfam" id="PF13274">
    <property type="entry name" value="SocA_Panacea"/>
    <property type="match status" value="1"/>
</dbReference>
<dbReference type="CDD" id="cd00093">
    <property type="entry name" value="HTH_XRE"/>
    <property type="match status" value="1"/>
</dbReference>
<proteinExistence type="predicted"/>
<sequence length="264" mass="30762">MATITQKELGGRIKALREDFGYSQEELAKSLKIGRPAITQIEAGVRDINSIELAEIAKVFDISIDTLLDTKIKIKEYKQEQNELKKQFKKQDVRISVPNINKDKFKNVLLYVLEKCGAKPNVGETVLYKLLYFADFNFFELYEELFTGATYRKIQYGPAPQEFTEIVNEMIKKGEIKRDSNNYYGKPQKRYLPLIKSDLTKLKATEKEVLDKVIEQFSDYNATEISDRSHEDTPWKVTPDKEIINYDLVFYRTPSYSVRTYSEE</sequence>
<evidence type="ECO:0000256" key="2">
    <source>
        <dbReference type="SAM" id="Coils"/>
    </source>
</evidence>
<dbReference type="AlphaFoldDB" id="A0A1F6BXL0"/>
<name>A0A1F6BXL0_9BACT</name>
<keyword evidence="2" id="KW-0175">Coiled coil</keyword>
<dbReference type="PROSITE" id="PS50943">
    <property type="entry name" value="HTH_CROC1"/>
    <property type="match status" value="1"/>
</dbReference>
<organism evidence="4 5">
    <name type="scientific">Candidatus Jorgensenbacteria bacterium RIFCSPLOWO2_01_FULL_45_25b</name>
    <dbReference type="NCBI Taxonomy" id="1798471"/>
    <lineage>
        <taxon>Bacteria</taxon>
        <taxon>Candidatus Joergenseniibacteriota</taxon>
    </lineage>
</organism>
<dbReference type="PANTHER" id="PTHR46558">
    <property type="entry name" value="TRACRIPTIONAL REGULATORY PROTEIN-RELATED-RELATED"/>
    <property type="match status" value="1"/>
</dbReference>
<dbReference type="EMBL" id="MFKK01000011">
    <property type="protein sequence ID" value="OGG41686.1"/>
    <property type="molecule type" value="Genomic_DNA"/>
</dbReference>
<dbReference type="Proteomes" id="UP000176996">
    <property type="component" value="Unassembled WGS sequence"/>
</dbReference>
<accession>A0A1F6BXL0</accession>
<dbReference type="PANTHER" id="PTHR46558:SF4">
    <property type="entry name" value="DNA-BIDING PHAGE PROTEIN"/>
    <property type="match status" value="1"/>
</dbReference>
<dbReference type="SUPFAM" id="SSF47413">
    <property type="entry name" value="lambda repressor-like DNA-binding domains"/>
    <property type="match status" value="1"/>
</dbReference>
<dbReference type="SMART" id="SM00530">
    <property type="entry name" value="HTH_XRE"/>
    <property type="match status" value="1"/>
</dbReference>
<evidence type="ECO:0000259" key="3">
    <source>
        <dbReference type="PROSITE" id="PS50943"/>
    </source>
</evidence>
<feature type="coiled-coil region" evidence="2">
    <location>
        <begin position="67"/>
        <end position="94"/>
    </location>
</feature>
<reference evidence="4 5" key="1">
    <citation type="journal article" date="2016" name="Nat. Commun.">
        <title>Thousands of microbial genomes shed light on interconnected biogeochemical processes in an aquifer system.</title>
        <authorList>
            <person name="Anantharaman K."/>
            <person name="Brown C.T."/>
            <person name="Hug L.A."/>
            <person name="Sharon I."/>
            <person name="Castelle C.J."/>
            <person name="Probst A.J."/>
            <person name="Thomas B.C."/>
            <person name="Singh A."/>
            <person name="Wilkins M.J."/>
            <person name="Karaoz U."/>
            <person name="Brodie E.L."/>
            <person name="Williams K.H."/>
            <person name="Hubbard S.S."/>
            <person name="Banfield J.F."/>
        </authorList>
    </citation>
    <scope>NUCLEOTIDE SEQUENCE [LARGE SCALE GENOMIC DNA]</scope>
</reference>
<dbReference type="Pfam" id="PF01381">
    <property type="entry name" value="HTH_3"/>
    <property type="match status" value="1"/>
</dbReference>
<evidence type="ECO:0000313" key="5">
    <source>
        <dbReference type="Proteomes" id="UP000176996"/>
    </source>
</evidence>
<dbReference type="InterPro" id="IPR025272">
    <property type="entry name" value="SocA_Panacea"/>
</dbReference>
<dbReference type="STRING" id="1798471.A3A21_02915"/>
<evidence type="ECO:0000313" key="4">
    <source>
        <dbReference type="EMBL" id="OGG41686.1"/>
    </source>
</evidence>
<protein>
    <submittedName>
        <fullName evidence="4">Repressor protein</fullName>
    </submittedName>
</protein>